<dbReference type="eggNOG" id="KOG0017">
    <property type="taxonomic scope" value="Eukaryota"/>
</dbReference>
<sequence>MFGEIEKEIGMIRVPIGENMRVIRISMCHHMTGQRPRSEMLIRKVFGLKICLKKPQQGRRFRQGVLYDILVKLDKFIFFDDFVVLDCEIDVKSLIILDKPFLATKRALVDDESGELKFRVNNKEVNFNVCKSMKHPCNMHIVSYVDVIDDDVASVSEITCHGESLAVVLLNYDGEEICDYDEVVVALVGSGSFPSNPKKLVIDFKNRKSPSIEEPPRLKLKALPSHLRYVVLGVPNPGKVQLPNGDSGITTQFGNYQLEGDEVRHESLQSEAPILPTTPLSVARLPSGSEVTLLPQKVPIDVLETIGVSPGEDPESSPIIQKGRDEILSPTQRTSVCPIHTKVM</sequence>
<keyword evidence="2" id="KW-1185">Reference proteome</keyword>
<dbReference type="PANTHER" id="PTHR33067:SF9">
    <property type="entry name" value="RNA-DIRECTED DNA POLYMERASE"/>
    <property type="match status" value="1"/>
</dbReference>
<name>M1D9Z2_SOLTU</name>
<dbReference type="AlphaFoldDB" id="M1D9Z2"/>
<dbReference type="PaxDb" id="4113-PGSC0003DMT400085653"/>
<dbReference type="HOGENOM" id="CLU_807532_0_0_1"/>
<evidence type="ECO:0000313" key="2">
    <source>
        <dbReference type="Proteomes" id="UP000011115"/>
    </source>
</evidence>
<reference evidence="1" key="2">
    <citation type="submission" date="2015-06" db="UniProtKB">
        <authorList>
            <consortium name="EnsemblPlants"/>
        </authorList>
    </citation>
    <scope>IDENTIFICATION</scope>
    <source>
        <strain evidence="1">DM1-3 516 R44</strain>
    </source>
</reference>
<dbReference type="InParanoid" id="M1D9Z2"/>
<reference evidence="2" key="1">
    <citation type="journal article" date="2011" name="Nature">
        <title>Genome sequence and analysis of the tuber crop potato.</title>
        <authorList>
            <consortium name="The Potato Genome Sequencing Consortium"/>
        </authorList>
    </citation>
    <scope>NUCLEOTIDE SEQUENCE [LARGE SCALE GENOMIC DNA]</scope>
    <source>
        <strain evidence="2">cv. DM1-3 516 R44</strain>
    </source>
</reference>
<dbReference type="PANTHER" id="PTHR33067">
    <property type="entry name" value="RNA-DIRECTED DNA POLYMERASE-RELATED"/>
    <property type="match status" value="1"/>
</dbReference>
<organism evidence="1 2">
    <name type="scientific">Solanum tuberosum</name>
    <name type="common">Potato</name>
    <dbReference type="NCBI Taxonomy" id="4113"/>
    <lineage>
        <taxon>Eukaryota</taxon>
        <taxon>Viridiplantae</taxon>
        <taxon>Streptophyta</taxon>
        <taxon>Embryophyta</taxon>
        <taxon>Tracheophyta</taxon>
        <taxon>Spermatophyta</taxon>
        <taxon>Magnoliopsida</taxon>
        <taxon>eudicotyledons</taxon>
        <taxon>Gunneridae</taxon>
        <taxon>Pentapetalae</taxon>
        <taxon>asterids</taxon>
        <taxon>lamiids</taxon>
        <taxon>Solanales</taxon>
        <taxon>Solanaceae</taxon>
        <taxon>Solanoideae</taxon>
        <taxon>Solaneae</taxon>
        <taxon>Solanum</taxon>
    </lineage>
</organism>
<protein>
    <submittedName>
        <fullName evidence="1">Integrase core domain containing protein</fullName>
    </submittedName>
</protein>
<dbReference type="EnsemblPlants" id="PGSC0003DMT400085653">
    <property type="protein sequence ID" value="PGSC0003DMT400085653"/>
    <property type="gene ID" value="PGSC0003DMG400035224"/>
</dbReference>
<proteinExistence type="predicted"/>
<evidence type="ECO:0000313" key="1">
    <source>
        <dbReference type="EnsemblPlants" id="PGSC0003DMT400085653"/>
    </source>
</evidence>
<dbReference type="Gramene" id="PGSC0003DMT400085653">
    <property type="protein sequence ID" value="PGSC0003DMT400085653"/>
    <property type="gene ID" value="PGSC0003DMG400035224"/>
</dbReference>
<accession>M1D9Z2</accession>
<dbReference type="Proteomes" id="UP000011115">
    <property type="component" value="Unassembled WGS sequence"/>
</dbReference>